<dbReference type="EMBL" id="CP002018">
    <property type="protein sequence ID" value="AEM40073.1"/>
    <property type="molecule type" value="Genomic_DNA"/>
</dbReference>
<dbReference type="Gene3D" id="3.40.50.1820">
    <property type="entry name" value="alpha/beta hydrolase"/>
    <property type="match status" value="1"/>
</dbReference>
<proteinExistence type="inferred from homology"/>
<dbReference type="AlphaFoldDB" id="F9Y917"/>
<dbReference type="eggNOG" id="COG2267">
    <property type="taxonomic scope" value="Bacteria"/>
</dbReference>
<evidence type="ECO:0000259" key="2">
    <source>
        <dbReference type="Pfam" id="PF00561"/>
    </source>
</evidence>
<gene>
    <name evidence="3" type="ordered locus">KVU_0234</name>
</gene>
<dbReference type="FunFam" id="3.40.50.1820:FF:000205">
    <property type="entry name" value="Non-haem bromoperoxidase BPO-A2"/>
    <property type="match status" value="1"/>
</dbReference>
<dbReference type="RefSeq" id="WP_013383500.1">
    <property type="nucleotide sequence ID" value="NC_017384.1"/>
</dbReference>
<dbReference type="InterPro" id="IPR050471">
    <property type="entry name" value="AB_hydrolase"/>
</dbReference>
<dbReference type="OrthoDB" id="9804723at2"/>
<organism evidence="3 4">
    <name type="scientific">Ketogulonicigenium vulgare (strain WSH-001)</name>
    <dbReference type="NCBI Taxonomy" id="759362"/>
    <lineage>
        <taxon>Bacteria</taxon>
        <taxon>Pseudomonadati</taxon>
        <taxon>Pseudomonadota</taxon>
        <taxon>Alphaproteobacteria</taxon>
        <taxon>Rhodobacterales</taxon>
        <taxon>Roseobacteraceae</taxon>
        <taxon>Ketogulonicigenium</taxon>
    </lineage>
</organism>
<sequence length="267" mass="29020">MAHVNIHTQIAGTGRPVVLIHGWPLSGAAWEHQVQPLVDAGFKVITYDRRGFGQSDKPDNGYDYDTLAQDLQDLILREDLHDVTLVGFSMGGGEVARYIANHGEDRLHSVVFAAAVPPYLMQGDDNPEGPLTPEAATKMMDDLKADRSAFFNSFTRDFFSAHDILRVSEAERDKAIALCHQSDQDAALSCMTSFGTTDFRDDLQKISVPVQVIHGDADAIVPFEGSGARTHAAIPGSELTIIKGGPHGLNVSHADEFNAALIAFLKR</sequence>
<dbReference type="KEGG" id="kvl:KVU_0234"/>
<dbReference type="InterPro" id="IPR029058">
    <property type="entry name" value="AB_hydrolase_fold"/>
</dbReference>
<dbReference type="Proteomes" id="UP000000692">
    <property type="component" value="Chromosome"/>
</dbReference>
<evidence type="ECO:0000313" key="4">
    <source>
        <dbReference type="Proteomes" id="UP000000692"/>
    </source>
</evidence>
<dbReference type="GO" id="GO:0004064">
    <property type="term" value="F:arylesterase activity"/>
    <property type="evidence" value="ECO:0007669"/>
    <property type="project" value="UniProtKB-EC"/>
</dbReference>
<dbReference type="PRINTS" id="PR00412">
    <property type="entry name" value="EPOXHYDRLASE"/>
</dbReference>
<evidence type="ECO:0000313" key="3">
    <source>
        <dbReference type="EMBL" id="AEM40073.1"/>
    </source>
</evidence>
<dbReference type="InterPro" id="IPR000073">
    <property type="entry name" value="AB_hydrolase_1"/>
</dbReference>
<dbReference type="InterPro" id="IPR000639">
    <property type="entry name" value="Epox_hydrolase-like"/>
</dbReference>
<dbReference type="Pfam" id="PF00561">
    <property type="entry name" value="Abhydrolase_1"/>
    <property type="match status" value="1"/>
</dbReference>
<dbReference type="PANTHER" id="PTHR43433">
    <property type="entry name" value="HYDROLASE, ALPHA/BETA FOLD FAMILY PROTEIN"/>
    <property type="match status" value="1"/>
</dbReference>
<comment type="similarity">
    <text evidence="1">Belongs to the AB hydrolase superfamily. Bacterial non-heme haloperoxidase / perhydrolase family.</text>
</comment>
<name>F9Y917_KETVW</name>
<reference evidence="3 4" key="1">
    <citation type="journal article" date="2011" name="J. Bacteriol.">
        <title>Complete genome sequence of the industrial strain Ketogulonicigenium vulgare WSH-001.</title>
        <authorList>
            <person name="Liu L."/>
            <person name="Li Y."/>
            <person name="Zhang J."/>
            <person name="Zhou Z."/>
            <person name="Liu J."/>
            <person name="Li X."/>
            <person name="Zhou J."/>
            <person name="Du G."/>
            <person name="Wang L."/>
            <person name="Chen J."/>
        </authorList>
    </citation>
    <scope>NUCLEOTIDE SEQUENCE [LARGE SCALE GENOMIC DNA]</scope>
    <source>
        <strain evidence="3 4">WSH-001</strain>
    </source>
</reference>
<dbReference type="PANTHER" id="PTHR43433:SF4">
    <property type="entry name" value="NON-HEME CHLOROPEROXIDASE-RELATED"/>
    <property type="match status" value="1"/>
</dbReference>
<keyword evidence="4" id="KW-1185">Reference proteome</keyword>
<dbReference type="EC" id="3.1.1.2" evidence="3"/>
<keyword evidence="3" id="KW-0808">Transferase</keyword>
<feature type="domain" description="AB hydrolase-1" evidence="2">
    <location>
        <begin position="16"/>
        <end position="250"/>
    </location>
</feature>
<keyword evidence="3" id="KW-0012">Acyltransferase</keyword>
<dbReference type="SUPFAM" id="SSF53474">
    <property type="entry name" value="alpha/beta-Hydrolases"/>
    <property type="match status" value="1"/>
</dbReference>
<dbReference type="HOGENOM" id="CLU_020336_12_3_5"/>
<evidence type="ECO:0000256" key="1">
    <source>
        <dbReference type="ARBA" id="ARBA00038128"/>
    </source>
</evidence>
<dbReference type="PRINTS" id="PR00111">
    <property type="entry name" value="ABHYDROLASE"/>
</dbReference>
<dbReference type="PATRIC" id="fig|759362.5.peg.247"/>
<protein>
    <submittedName>
        <fullName evidence="3">Predicted hydrolase or acyltransferase of alpha/beta superfamily protein</fullName>
        <ecNumber evidence="3">3.1.1.2</ecNumber>
    </submittedName>
</protein>
<accession>F9Y917</accession>
<keyword evidence="3" id="KW-0378">Hydrolase</keyword>
<dbReference type="GO" id="GO:0016746">
    <property type="term" value="F:acyltransferase activity"/>
    <property type="evidence" value="ECO:0007669"/>
    <property type="project" value="UniProtKB-KW"/>
</dbReference>